<name>A0A447IU22_9ARCH</name>
<dbReference type="GO" id="GO:0006213">
    <property type="term" value="P:pyrimidine nucleoside metabolic process"/>
    <property type="evidence" value="ECO:0007669"/>
    <property type="project" value="InterPro"/>
</dbReference>
<dbReference type="SUPFAM" id="SSF54680">
    <property type="entry name" value="Pyrimidine nucleoside phosphorylase C-terminal domain"/>
    <property type="match status" value="1"/>
</dbReference>
<dbReference type="SUPFAM" id="SSF52418">
    <property type="entry name" value="Nucleoside phosphorylase/phosphoribosyltransferase catalytic domain"/>
    <property type="match status" value="1"/>
</dbReference>
<feature type="domain" description="Pyrimidine nucleoside phosphorylase C-terminal" evidence="3">
    <location>
        <begin position="424"/>
        <end position="491"/>
    </location>
</feature>
<dbReference type="Pfam" id="PF07831">
    <property type="entry name" value="PYNP_C"/>
    <property type="match status" value="1"/>
</dbReference>
<dbReference type="NCBIfam" id="NF003338">
    <property type="entry name" value="PRK04350.1"/>
    <property type="match status" value="1"/>
</dbReference>
<dbReference type="InterPro" id="IPR036320">
    <property type="entry name" value="Glycosyl_Trfase_fam3_N_dom_sf"/>
</dbReference>
<dbReference type="Gene3D" id="2.40.40.20">
    <property type="match status" value="1"/>
</dbReference>
<sequence length="491" mass="54284">MKLKVKLWRWSAGVPVAMLNSKIAQEMGVHATDRISIKTFEKNSMEFSTVVDTIGVFVKKNELAISFEIKEILGLREGQIVDVNIAETPRSLIFIKEKLDKKELSKKKIFEIIEDIVNNSLSEAEVALFISAMHIHGMNFKEITYLIEAILNSGQMISWGKKLIADKHCIGGVAGNRTTPIVVSICAAAGLTIPKTSSRAITSAAGTADVMEVAAKVNFNMKEIKSIVKKTNACIVWCGGLGMVPADSKIIKIEKQLKIDPKAQLLASIMSKKLSVGSNHILIDIPYGKSAKFDKKKALELKKDFEKLAKYFKKKMKVVLTDGSQPIGNGIGPRLELIDVIKVLNPEESGPLDLEEKSIFLSGQLLELTGKAKKGKGEELARKILVSGKAFEKFKQIIKAQNGSLKLKENGKFKKDIFAKKNMIIKSIHNKKINSLARVVGCPVDKFSGIYLYNHVGDKVKKGEKLLTIYSESNARLLDAVKFYNEVKPIN</sequence>
<protein>
    <submittedName>
        <fullName evidence="4">AMP phosphorylase</fullName>
    </submittedName>
</protein>
<proteinExistence type="predicted"/>
<dbReference type="Pfam" id="PF00591">
    <property type="entry name" value="Glycos_transf_3"/>
    <property type="match status" value="1"/>
</dbReference>
<keyword evidence="1" id="KW-0328">Glycosyltransferase</keyword>
<dbReference type="InterPro" id="IPR017872">
    <property type="entry name" value="Pyrmidine_PPase_CS"/>
</dbReference>
<dbReference type="GO" id="GO:0006206">
    <property type="term" value="P:pyrimidine nucleobase metabolic process"/>
    <property type="evidence" value="ECO:0007669"/>
    <property type="project" value="InterPro"/>
</dbReference>
<dbReference type="NCBIfam" id="TIGR02645">
    <property type="entry name" value="ARCH_P_rylase"/>
    <property type="match status" value="1"/>
</dbReference>
<evidence type="ECO:0000313" key="4">
    <source>
        <dbReference type="EMBL" id="VDS11014.1"/>
    </source>
</evidence>
<dbReference type="PANTHER" id="PTHR10515:SF0">
    <property type="entry name" value="THYMIDINE PHOSPHORYLASE"/>
    <property type="match status" value="1"/>
</dbReference>
<dbReference type="InterPro" id="IPR000053">
    <property type="entry name" value="Thymidine/pyrmidine_PPase"/>
</dbReference>
<dbReference type="InterPro" id="IPR013102">
    <property type="entry name" value="PYNP_C"/>
</dbReference>
<dbReference type="InterPro" id="IPR017459">
    <property type="entry name" value="Glycosyl_Trfase_fam3_N_dom"/>
</dbReference>
<gene>
    <name evidence="4" type="primary">deoA</name>
</gene>
<dbReference type="InterPro" id="IPR013466">
    <property type="entry name" value="Thymidine/AMP_Pase"/>
</dbReference>
<dbReference type="SMART" id="SM00941">
    <property type="entry name" value="PYNP_C"/>
    <property type="match status" value="1"/>
</dbReference>
<evidence type="ECO:0000256" key="1">
    <source>
        <dbReference type="ARBA" id="ARBA00022676"/>
    </source>
</evidence>
<dbReference type="GO" id="GO:0016763">
    <property type="term" value="F:pentosyltransferase activity"/>
    <property type="evidence" value="ECO:0007669"/>
    <property type="project" value="InterPro"/>
</dbReference>
<dbReference type="AlphaFoldDB" id="A0A447IU22"/>
<dbReference type="Pfam" id="PF02885">
    <property type="entry name" value="Glycos_trans_3N"/>
    <property type="match status" value="1"/>
</dbReference>
<dbReference type="GO" id="GO:0005829">
    <property type="term" value="C:cytosol"/>
    <property type="evidence" value="ECO:0007669"/>
    <property type="project" value="TreeGrafter"/>
</dbReference>
<dbReference type="GO" id="GO:0004645">
    <property type="term" value="F:1,4-alpha-oligoglucan phosphorylase activity"/>
    <property type="evidence" value="ECO:0007669"/>
    <property type="project" value="InterPro"/>
</dbReference>
<dbReference type="InterPro" id="IPR000312">
    <property type="entry name" value="Glycosyl_Trfase_fam3"/>
</dbReference>
<evidence type="ECO:0000256" key="2">
    <source>
        <dbReference type="ARBA" id="ARBA00022679"/>
    </source>
</evidence>
<dbReference type="Gene3D" id="3.40.1030.10">
    <property type="entry name" value="Nucleoside phosphorylase/phosphoribosyltransferase catalytic domain"/>
    <property type="match status" value="1"/>
</dbReference>
<dbReference type="InterPro" id="IPR036566">
    <property type="entry name" value="PYNP-like_C_sf"/>
</dbReference>
<evidence type="ECO:0000259" key="3">
    <source>
        <dbReference type="SMART" id="SM00941"/>
    </source>
</evidence>
<dbReference type="PROSITE" id="PS00647">
    <property type="entry name" value="THYMID_PHOSPHORYLASE"/>
    <property type="match status" value="1"/>
</dbReference>
<keyword evidence="2" id="KW-0808">Transferase</keyword>
<dbReference type="EMBL" id="LR131626">
    <property type="protein sequence ID" value="VDS11014.1"/>
    <property type="molecule type" value="Genomic_DNA"/>
</dbReference>
<reference evidence="4" key="1">
    <citation type="submission" date="2018-12" db="EMBL/GenBank/DDBJ databases">
        <authorList>
            <person name="Jaffe A."/>
        </authorList>
    </citation>
    <scope>NUCLEOTIDE SEQUENCE</scope>
</reference>
<dbReference type="PANTHER" id="PTHR10515">
    <property type="entry name" value="THYMIDINE PHOSPHORYLASE"/>
    <property type="match status" value="1"/>
</dbReference>
<dbReference type="SUPFAM" id="SSF47648">
    <property type="entry name" value="Nucleoside phosphorylase/phosphoribosyltransferase N-terminal domain"/>
    <property type="match status" value="1"/>
</dbReference>
<accession>A0A447IU22</accession>
<organism evidence="4">
    <name type="scientific">uncultured Candidatus Pacearchaeota archaeon</name>
    <dbReference type="NCBI Taxonomy" id="2109283"/>
    <lineage>
        <taxon>Archaea</taxon>
        <taxon>Candidatus Pacearchaeota</taxon>
        <taxon>environmental samples</taxon>
    </lineage>
</organism>
<dbReference type="InterPro" id="IPR035902">
    <property type="entry name" value="Nuc_phospho_transferase"/>
</dbReference>
<dbReference type="Gene3D" id="3.90.1170.30">
    <property type="entry name" value="Pyrimidine nucleoside phosphorylase-like, C-terminal domain"/>
    <property type="match status" value="1"/>
</dbReference>
<dbReference type="Gene3D" id="1.20.970.50">
    <property type="match status" value="1"/>
</dbReference>